<feature type="transmembrane region" description="Helical" evidence="1">
    <location>
        <begin position="146"/>
        <end position="167"/>
    </location>
</feature>
<protein>
    <submittedName>
        <fullName evidence="2">Uncharacterized protein</fullName>
    </submittedName>
</protein>
<dbReference type="Proteomes" id="UP001107558">
    <property type="component" value="Chromosome 4"/>
</dbReference>
<keyword evidence="1" id="KW-0472">Membrane</keyword>
<sequence length="269" mass="31788">MTELPSGLPQVKKWLLCIDLKIGVLIWSCFEIGIWAILSYAALDNESAFFSNWDLYKYEEHIEDNWYYQMIFGTPEEEDYDYEMGYESTLDDTDGIDEEFRYENMAVNGLLMLVFIAYFLLEIIFILGIAKKATNFLIPFIVYDSYIIWMSFIMIFAGLFLMNFVLVRNCTIFVSVKFYPAVCNYSLFKKMKGKFSFTREVPQILRSSPRTFERKSASVSDEIEVKVVKNNRKNRKNKNIEDVHEMQSLRNFEDGVRRNNEVKEIIVKR</sequence>
<dbReference type="AlphaFoldDB" id="A0A9J6BDS3"/>
<keyword evidence="3" id="KW-1185">Reference proteome</keyword>
<feature type="transmembrane region" description="Helical" evidence="1">
    <location>
        <begin position="110"/>
        <end position="130"/>
    </location>
</feature>
<dbReference type="OrthoDB" id="10367957at2759"/>
<keyword evidence="1" id="KW-1133">Transmembrane helix</keyword>
<keyword evidence="1" id="KW-0812">Transmembrane</keyword>
<reference evidence="2" key="1">
    <citation type="submission" date="2021-03" db="EMBL/GenBank/DDBJ databases">
        <title>Chromosome level genome of the anhydrobiotic midge Polypedilum vanderplanki.</title>
        <authorList>
            <person name="Yoshida Y."/>
            <person name="Kikawada T."/>
            <person name="Gusev O."/>
        </authorList>
    </citation>
    <scope>NUCLEOTIDE SEQUENCE</scope>
    <source>
        <strain evidence="2">NIAS01</strain>
        <tissue evidence="2">Whole body or cell culture</tissue>
    </source>
</reference>
<accession>A0A9J6BDS3</accession>
<evidence type="ECO:0000313" key="3">
    <source>
        <dbReference type="Proteomes" id="UP001107558"/>
    </source>
</evidence>
<evidence type="ECO:0000256" key="1">
    <source>
        <dbReference type="SAM" id="Phobius"/>
    </source>
</evidence>
<evidence type="ECO:0000313" key="2">
    <source>
        <dbReference type="EMBL" id="KAG5667694.1"/>
    </source>
</evidence>
<dbReference type="EMBL" id="JADBJN010000004">
    <property type="protein sequence ID" value="KAG5667694.1"/>
    <property type="molecule type" value="Genomic_DNA"/>
</dbReference>
<name>A0A9J6BDS3_POLVA</name>
<organism evidence="2 3">
    <name type="scientific">Polypedilum vanderplanki</name>
    <name type="common">Sleeping chironomid midge</name>
    <dbReference type="NCBI Taxonomy" id="319348"/>
    <lineage>
        <taxon>Eukaryota</taxon>
        <taxon>Metazoa</taxon>
        <taxon>Ecdysozoa</taxon>
        <taxon>Arthropoda</taxon>
        <taxon>Hexapoda</taxon>
        <taxon>Insecta</taxon>
        <taxon>Pterygota</taxon>
        <taxon>Neoptera</taxon>
        <taxon>Endopterygota</taxon>
        <taxon>Diptera</taxon>
        <taxon>Nematocera</taxon>
        <taxon>Chironomoidea</taxon>
        <taxon>Chironomidae</taxon>
        <taxon>Chironominae</taxon>
        <taxon>Polypedilum</taxon>
        <taxon>Polypedilum</taxon>
    </lineage>
</organism>
<gene>
    <name evidence="2" type="ORF">PVAND_015666</name>
</gene>
<comment type="caution">
    <text evidence="2">The sequence shown here is derived from an EMBL/GenBank/DDBJ whole genome shotgun (WGS) entry which is preliminary data.</text>
</comment>
<proteinExistence type="predicted"/>
<feature type="transmembrane region" description="Helical" evidence="1">
    <location>
        <begin position="20"/>
        <end position="43"/>
    </location>
</feature>